<dbReference type="OrthoDB" id="9813987at2"/>
<evidence type="ECO:0000256" key="1">
    <source>
        <dbReference type="ARBA" id="ARBA00011046"/>
    </source>
</evidence>
<name>A0A5B8XQT4_9DELT</name>
<sequence length="142" mass="15792">MAILEQCDGGPMLRVPELALGDLERDVLDALWKNGELSPVSVHQLVGEPRNVSVNTVASALKRLHQKGLLHREKVSHSYVYSPAISRADLQKLLIGEIANQFDDQYSSSFFAAFLDLAEEQGEDSLRMLEEMIAQRLEGGEE</sequence>
<dbReference type="InterPro" id="IPR036390">
    <property type="entry name" value="WH_DNA-bd_sf"/>
</dbReference>
<evidence type="ECO:0000313" key="6">
    <source>
        <dbReference type="Proteomes" id="UP000321595"/>
    </source>
</evidence>
<comment type="similarity">
    <text evidence="1">Belongs to the BlaI transcriptional regulatory family.</text>
</comment>
<dbReference type="Proteomes" id="UP000321595">
    <property type="component" value="Chromosome"/>
</dbReference>
<dbReference type="InterPro" id="IPR036388">
    <property type="entry name" value="WH-like_DNA-bd_sf"/>
</dbReference>
<accession>A0A5B8XQT4</accession>
<reference evidence="5 6" key="1">
    <citation type="submission" date="2019-08" db="EMBL/GenBank/DDBJ databases">
        <authorList>
            <person name="Liang Q."/>
        </authorList>
    </citation>
    <scope>NUCLEOTIDE SEQUENCE [LARGE SCALE GENOMIC DNA]</scope>
    <source>
        <strain evidence="5 6">V1718</strain>
    </source>
</reference>
<protein>
    <submittedName>
        <fullName evidence="5">BlaI/MecI/CopY family transcriptional regulator</fullName>
    </submittedName>
</protein>
<evidence type="ECO:0000313" key="5">
    <source>
        <dbReference type="EMBL" id="QED25769.1"/>
    </source>
</evidence>
<dbReference type="InterPro" id="IPR005650">
    <property type="entry name" value="BlaI_family"/>
</dbReference>
<dbReference type="KEGG" id="bbae:FRD01_00520"/>
<gene>
    <name evidence="5" type="ORF">FRD01_00520</name>
</gene>
<dbReference type="SUPFAM" id="SSF46785">
    <property type="entry name" value="Winged helix' DNA-binding domain"/>
    <property type="match status" value="1"/>
</dbReference>
<evidence type="ECO:0000256" key="2">
    <source>
        <dbReference type="ARBA" id="ARBA00023015"/>
    </source>
</evidence>
<dbReference type="AlphaFoldDB" id="A0A5B8XQT4"/>
<keyword evidence="6" id="KW-1185">Reference proteome</keyword>
<dbReference type="GO" id="GO:0045892">
    <property type="term" value="P:negative regulation of DNA-templated transcription"/>
    <property type="evidence" value="ECO:0007669"/>
    <property type="project" value="InterPro"/>
</dbReference>
<dbReference type="GO" id="GO:0003677">
    <property type="term" value="F:DNA binding"/>
    <property type="evidence" value="ECO:0007669"/>
    <property type="project" value="UniProtKB-KW"/>
</dbReference>
<dbReference type="EMBL" id="CP042467">
    <property type="protein sequence ID" value="QED25769.1"/>
    <property type="molecule type" value="Genomic_DNA"/>
</dbReference>
<keyword evidence="2" id="KW-0805">Transcription regulation</keyword>
<organism evidence="5 6">
    <name type="scientific">Microvenator marinus</name>
    <dbReference type="NCBI Taxonomy" id="2600177"/>
    <lineage>
        <taxon>Bacteria</taxon>
        <taxon>Deltaproteobacteria</taxon>
        <taxon>Bradymonadales</taxon>
        <taxon>Microvenatoraceae</taxon>
        <taxon>Microvenator</taxon>
    </lineage>
</organism>
<dbReference type="Gene3D" id="1.10.10.10">
    <property type="entry name" value="Winged helix-like DNA-binding domain superfamily/Winged helix DNA-binding domain"/>
    <property type="match status" value="1"/>
</dbReference>
<proteinExistence type="inferred from homology"/>
<evidence type="ECO:0000256" key="3">
    <source>
        <dbReference type="ARBA" id="ARBA00023125"/>
    </source>
</evidence>
<dbReference type="Pfam" id="PF03965">
    <property type="entry name" value="Penicillinase_R"/>
    <property type="match status" value="1"/>
</dbReference>
<keyword evidence="4" id="KW-0804">Transcription</keyword>
<evidence type="ECO:0000256" key="4">
    <source>
        <dbReference type="ARBA" id="ARBA00023163"/>
    </source>
</evidence>
<keyword evidence="3" id="KW-0238">DNA-binding</keyword>
<dbReference type="RefSeq" id="WP_146956631.1">
    <property type="nucleotide sequence ID" value="NZ_CP042467.1"/>
</dbReference>